<dbReference type="GO" id="GO:0006352">
    <property type="term" value="P:DNA-templated transcription initiation"/>
    <property type="evidence" value="ECO:0007669"/>
    <property type="project" value="InterPro"/>
</dbReference>
<comment type="caution">
    <text evidence="7">The sequence shown here is derived from an EMBL/GenBank/DDBJ whole genome shotgun (WGS) entry which is preliminary data.</text>
</comment>
<dbReference type="InterPro" id="IPR007627">
    <property type="entry name" value="RNA_pol_sigma70_r2"/>
</dbReference>
<reference evidence="7" key="1">
    <citation type="submission" date="2019-08" db="EMBL/GenBank/DDBJ databases">
        <authorList>
            <person name="Kucharzyk K."/>
            <person name="Murdoch R.W."/>
            <person name="Higgins S."/>
            <person name="Loffler F."/>
        </authorList>
    </citation>
    <scope>NUCLEOTIDE SEQUENCE</scope>
</reference>
<dbReference type="GO" id="GO:0016987">
    <property type="term" value="F:sigma factor activity"/>
    <property type="evidence" value="ECO:0007669"/>
    <property type="project" value="UniProtKB-KW"/>
</dbReference>
<dbReference type="PANTHER" id="PTHR43133">
    <property type="entry name" value="RNA POLYMERASE ECF-TYPE SIGMA FACTO"/>
    <property type="match status" value="1"/>
</dbReference>
<evidence type="ECO:0000256" key="3">
    <source>
        <dbReference type="ARBA" id="ARBA00023082"/>
    </source>
</evidence>
<evidence type="ECO:0000313" key="7">
    <source>
        <dbReference type="EMBL" id="MPL79614.1"/>
    </source>
</evidence>
<sequence length="184" mass="21437">MNLEEIIEGCKKGKPKAQKALYDMFAGKLFGLSLRYCKNREDAKDVFQEAFVKVFNNIQKYEDFGSFEAWMKRIFVNHALNFYRYSKSNMYVSTNDIDIPCEAKDNDSYIDNYTNNEILKAIQKLPSNQRLVFNMVEIEGLSYEEVASFLDVKEGTIRSQNSKAKANLRCLLNNLENIDNYKLE</sequence>
<keyword evidence="4" id="KW-0804">Transcription</keyword>
<dbReference type="Gene3D" id="1.10.1740.10">
    <property type="match status" value="1"/>
</dbReference>
<dbReference type="SUPFAM" id="SSF88659">
    <property type="entry name" value="Sigma3 and sigma4 domains of RNA polymerase sigma factors"/>
    <property type="match status" value="1"/>
</dbReference>
<dbReference type="Gene3D" id="1.10.10.10">
    <property type="entry name" value="Winged helix-like DNA-binding domain superfamily/Winged helix DNA-binding domain"/>
    <property type="match status" value="1"/>
</dbReference>
<gene>
    <name evidence="7" type="primary">sigE_8</name>
    <name evidence="7" type="ORF">SDC9_25498</name>
</gene>
<feature type="domain" description="RNA polymerase sigma factor 70 region 4 type 2" evidence="6">
    <location>
        <begin position="116"/>
        <end position="168"/>
    </location>
</feature>
<dbReference type="InterPro" id="IPR014284">
    <property type="entry name" value="RNA_pol_sigma-70_dom"/>
</dbReference>
<evidence type="ECO:0000256" key="4">
    <source>
        <dbReference type="ARBA" id="ARBA00023163"/>
    </source>
</evidence>
<dbReference type="CDD" id="cd06171">
    <property type="entry name" value="Sigma70_r4"/>
    <property type="match status" value="1"/>
</dbReference>
<dbReference type="InterPro" id="IPR013325">
    <property type="entry name" value="RNA_pol_sigma_r2"/>
</dbReference>
<keyword evidence="2" id="KW-0805">Transcription regulation</keyword>
<dbReference type="EMBL" id="VSSQ01000128">
    <property type="protein sequence ID" value="MPL79614.1"/>
    <property type="molecule type" value="Genomic_DNA"/>
</dbReference>
<keyword evidence="3" id="KW-0731">Sigma factor</keyword>
<evidence type="ECO:0000256" key="2">
    <source>
        <dbReference type="ARBA" id="ARBA00023015"/>
    </source>
</evidence>
<dbReference type="AlphaFoldDB" id="A0A644UKW5"/>
<dbReference type="NCBIfam" id="TIGR02937">
    <property type="entry name" value="sigma70-ECF"/>
    <property type="match status" value="1"/>
</dbReference>
<dbReference type="InterPro" id="IPR039425">
    <property type="entry name" value="RNA_pol_sigma-70-like"/>
</dbReference>
<evidence type="ECO:0000259" key="6">
    <source>
        <dbReference type="Pfam" id="PF08281"/>
    </source>
</evidence>
<dbReference type="Pfam" id="PF04542">
    <property type="entry name" value="Sigma70_r2"/>
    <property type="match status" value="1"/>
</dbReference>
<comment type="similarity">
    <text evidence="1">Belongs to the sigma-70 factor family. ECF subfamily.</text>
</comment>
<dbReference type="InterPro" id="IPR013324">
    <property type="entry name" value="RNA_pol_sigma_r3/r4-like"/>
</dbReference>
<evidence type="ECO:0000259" key="5">
    <source>
        <dbReference type="Pfam" id="PF04542"/>
    </source>
</evidence>
<accession>A0A644UKW5</accession>
<protein>
    <submittedName>
        <fullName evidence="7">ECF RNA polymerase sigma factor SigE</fullName>
    </submittedName>
</protein>
<proteinExistence type="inferred from homology"/>
<dbReference type="PANTHER" id="PTHR43133:SF46">
    <property type="entry name" value="RNA POLYMERASE SIGMA-70 FACTOR ECF SUBFAMILY"/>
    <property type="match status" value="1"/>
</dbReference>
<dbReference type="InterPro" id="IPR013249">
    <property type="entry name" value="RNA_pol_sigma70_r4_t2"/>
</dbReference>
<dbReference type="InterPro" id="IPR036388">
    <property type="entry name" value="WH-like_DNA-bd_sf"/>
</dbReference>
<feature type="domain" description="RNA polymerase sigma-70 region 2" evidence="5">
    <location>
        <begin position="21"/>
        <end position="86"/>
    </location>
</feature>
<evidence type="ECO:0000256" key="1">
    <source>
        <dbReference type="ARBA" id="ARBA00010641"/>
    </source>
</evidence>
<dbReference type="Pfam" id="PF08281">
    <property type="entry name" value="Sigma70_r4_2"/>
    <property type="match status" value="1"/>
</dbReference>
<dbReference type="SUPFAM" id="SSF88946">
    <property type="entry name" value="Sigma2 domain of RNA polymerase sigma factors"/>
    <property type="match status" value="1"/>
</dbReference>
<name>A0A644UKW5_9ZZZZ</name>
<dbReference type="GO" id="GO:0003677">
    <property type="term" value="F:DNA binding"/>
    <property type="evidence" value="ECO:0007669"/>
    <property type="project" value="InterPro"/>
</dbReference>
<organism evidence="7">
    <name type="scientific">bioreactor metagenome</name>
    <dbReference type="NCBI Taxonomy" id="1076179"/>
    <lineage>
        <taxon>unclassified sequences</taxon>
        <taxon>metagenomes</taxon>
        <taxon>ecological metagenomes</taxon>
    </lineage>
</organism>